<reference evidence="2" key="1">
    <citation type="submission" date="2021-01" db="EMBL/GenBank/DDBJ databases">
        <authorList>
            <person name="Corre E."/>
            <person name="Pelletier E."/>
            <person name="Niang G."/>
            <person name="Scheremetjew M."/>
            <person name="Finn R."/>
            <person name="Kale V."/>
            <person name="Holt S."/>
            <person name="Cochrane G."/>
            <person name="Meng A."/>
            <person name="Brown T."/>
            <person name="Cohen L."/>
        </authorList>
    </citation>
    <scope>NUCLEOTIDE SEQUENCE</scope>
    <source>
        <strain evidence="2">CCMP1510</strain>
    </source>
</reference>
<protein>
    <submittedName>
        <fullName evidence="2">Uncharacterized protein</fullName>
    </submittedName>
</protein>
<name>A0A7S3K6L4_9STRA</name>
<organism evidence="2">
    <name type="scientific">Aureoumbra lagunensis</name>
    <dbReference type="NCBI Taxonomy" id="44058"/>
    <lineage>
        <taxon>Eukaryota</taxon>
        <taxon>Sar</taxon>
        <taxon>Stramenopiles</taxon>
        <taxon>Ochrophyta</taxon>
        <taxon>Pelagophyceae</taxon>
        <taxon>Pelagomonadales</taxon>
        <taxon>Aureoumbra</taxon>
    </lineage>
</organism>
<gene>
    <name evidence="2" type="ORF">ALAG00032_LOCUS15046</name>
</gene>
<sequence>MLQRKILFIFFLGIENVCPWSPPYSSALRPKITVAAEKDEGSTSEENLVKRLWSGARRRISSSQSGEELKIEKPLGEEENLAMYAELEQRKRSMDDKDSMADKSIYDALAKKADFPRISKKLNEALANRSLFLGQQELSKTSLNETVFNDFLPSSGQSPGEVITGVLRALRDDGIEPEEGAFQCRGVETLLKFMSPKSELGGPDADPVSIATFFSNSEYDVLLNWNDIVFDTPLRLSTDSTKAYQTTRLKNSKNGEWKKVKWNLSLQSRSNDDGGDYWLIDSMTIARR</sequence>
<dbReference type="AlphaFoldDB" id="A0A7S3K6L4"/>
<dbReference type="EMBL" id="HBIJ01022951">
    <property type="protein sequence ID" value="CAE0374243.1"/>
    <property type="molecule type" value="Transcribed_RNA"/>
</dbReference>
<accession>A0A7S3K6L4</accession>
<feature type="chain" id="PRO_5031135885" evidence="1">
    <location>
        <begin position="20"/>
        <end position="288"/>
    </location>
</feature>
<evidence type="ECO:0000256" key="1">
    <source>
        <dbReference type="SAM" id="SignalP"/>
    </source>
</evidence>
<keyword evidence="1" id="KW-0732">Signal</keyword>
<proteinExistence type="predicted"/>
<evidence type="ECO:0000313" key="2">
    <source>
        <dbReference type="EMBL" id="CAE0374243.1"/>
    </source>
</evidence>
<feature type="signal peptide" evidence="1">
    <location>
        <begin position="1"/>
        <end position="19"/>
    </location>
</feature>